<evidence type="ECO:0000256" key="5">
    <source>
        <dbReference type="ARBA" id="ARBA00022840"/>
    </source>
</evidence>
<evidence type="ECO:0000256" key="7">
    <source>
        <dbReference type="RuleBase" id="RU367084"/>
    </source>
</evidence>
<dbReference type="PANTHER" id="PTHR12865:SF1">
    <property type="entry name" value="PHOSPHATIDYLINOSITOL 4-KINASE TYPE 2"/>
    <property type="match status" value="1"/>
</dbReference>
<evidence type="ECO:0000256" key="2">
    <source>
        <dbReference type="ARBA" id="ARBA00022679"/>
    </source>
</evidence>
<comment type="cofactor">
    <cofactor evidence="7">
        <name>Mg(2+)</name>
        <dbReference type="ChEBI" id="CHEBI:18420"/>
    </cofactor>
    <cofactor evidence="7">
        <name>Mn(2+)</name>
        <dbReference type="ChEBI" id="CHEBI:29035"/>
    </cofactor>
</comment>
<dbReference type="PANTHER" id="PTHR12865">
    <property type="entry name" value="PHOSPHATIDYLINOSITOL 4-KINASE TYPE-II"/>
    <property type="match status" value="1"/>
</dbReference>
<evidence type="ECO:0000313" key="11">
    <source>
        <dbReference type="Proteomes" id="UP000788993"/>
    </source>
</evidence>
<keyword evidence="11" id="KW-1185">Reference proteome</keyword>
<dbReference type="GO" id="GO:0005768">
    <property type="term" value="C:endosome"/>
    <property type="evidence" value="ECO:0007669"/>
    <property type="project" value="UniProtKB-UniRule"/>
</dbReference>
<dbReference type="Pfam" id="PF00454">
    <property type="entry name" value="PI3_PI4_kinase"/>
    <property type="match status" value="1"/>
</dbReference>
<sequence>MTITAQPGFPSPLQPPVQGSSSAGLSETTPLLAPAHGTDHSPFSKRSLAHWTNNIRDLRFPRIFRSKNVQPHTTEIYYSVFRAPPDIHPLEKLPAAGFLDSGPTTKQDFERIVASGAAAIELGIKPRLISSGSSGSYYVYNANYEPIGVFKPQDEEPYGPLSPKMTKWIHRNFFPCFFGRSCLIPNTGYIAESATSLLDRQLQTHIVPYTDIVTLSSDSFYYPFYEKIGYVLRKKKPRHKVGSFQLYLDGYVGADEFFRRHPLPHQGPAQTATTQTAGTFEWTADTLSQLQREIEKLVILDFIVRNTDRGLDNWMLKIEHENGRAQVRLGAIDNGLSLPWKHPNEWRSFPFGWLFLPISIIGQPFSVQTRNHFLPLLTSKAWWEDTSVLLREMLSRDPGFKERMFRKQLAVLKGQAWNVVQTLLVPGQSPLDLARKPRMLVEDSEIEVPFTNPIPMIVNAMESSITDSSIPVGKDLQNNWNSYLSGKIDESKWEEGNTSILDQGIQLVSVGTKTVIVERLQPVTSRPPVFTCC</sequence>
<dbReference type="EC" id="2.7.1.67" evidence="7"/>
<dbReference type="GO" id="GO:0000329">
    <property type="term" value="C:fungal-type vacuole membrane"/>
    <property type="evidence" value="ECO:0007669"/>
    <property type="project" value="TreeGrafter"/>
</dbReference>
<protein>
    <recommendedName>
        <fullName evidence="7">Phosphatidylinositol 4-kinase</fullName>
        <ecNumber evidence="7">2.7.1.67</ecNumber>
    </recommendedName>
</protein>
<keyword evidence="6" id="KW-0472">Membrane</keyword>
<dbReference type="GO" id="GO:0005802">
    <property type="term" value="C:trans-Golgi network"/>
    <property type="evidence" value="ECO:0007669"/>
    <property type="project" value="TreeGrafter"/>
</dbReference>
<evidence type="ECO:0000256" key="4">
    <source>
        <dbReference type="ARBA" id="ARBA00022777"/>
    </source>
</evidence>
<dbReference type="GO" id="GO:0004430">
    <property type="term" value="F:1-phosphatidylinositol 4-kinase activity"/>
    <property type="evidence" value="ECO:0007669"/>
    <property type="project" value="UniProtKB-UniRule"/>
</dbReference>
<keyword evidence="4 7" id="KW-0418">Kinase</keyword>
<evidence type="ECO:0000256" key="1">
    <source>
        <dbReference type="ARBA" id="ARBA00022475"/>
    </source>
</evidence>
<keyword evidence="5 7" id="KW-0067">ATP-binding</keyword>
<keyword evidence="2 7" id="KW-0808">Transferase</keyword>
<dbReference type="GO" id="GO:0005886">
    <property type="term" value="C:plasma membrane"/>
    <property type="evidence" value="ECO:0007669"/>
    <property type="project" value="UniProtKB-SubCell"/>
</dbReference>
<feature type="region of interest" description="Disordered" evidence="8">
    <location>
        <begin position="1"/>
        <end position="44"/>
    </location>
</feature>
<feature type="compositionally biased region" description="Polar residues" evidence="8">
    <location>
        <begin position="17"/>
        <end position="29"/>
    </location>
</feature>
<organism evidence="10 11">
    <name type="scientific">Ogataea polymorpha</name>
    <dbReference type="NCBI Taxonomy" id="460523"/>
    <lineage>
        <taxon>Eukaryota</taxon>
        <taxon>Fungi</taxon>
        <taxon>Dikarya</taxon>
        <taxon>Ascomycota</taxon>
        <taxon>Saccharomycotina</taxon>
        <taxon>Pichiomycetes</taxon>
        <taxon>Pichiales</taxon>
        <taxon>Pichiaceae</taxon>
        <taxon>Ogataea</taxon>
    </lineage>
</organism>
<keyword evidence="1 7" id="KW-1003">Cell membrane</keyword>
<gene>
    <name evidence="10" type="ORF">OGATHE_001855</name>
</gene>
<dbReference type="PROSITE" id="PS50290">
    <property type="entry name" value="PI3_4_KINASE_3"/>
    <property type="match status" value="1"/>
</dbReference>
<evidence type="ECO:0000256" key="3">
    <source>
        <dbReference type="ARBA" id="ARBA00022741"/>
    </source>
</evidence>
<reference evidence="10" key="1">
    <citation type="journal article" date="2021" name="Open Biol.">
        <title>Shared evolutionary footprints suggest mitochondrial oxidative damage underlies multiple complex I losses in fungi.</title>
        <authorList>
            <person name="Schikora-Tamarit M.A."/>
            <person name="Marcet-Houben M."/>
            <person name="Nosek J."/>
            <person name="Gabaldon T."/>
        </authorList>
    </citation>
    <scope>NUCLEOTIDE SEQUENCE</scope>
    <source>
        <strain evidence="10">NCAIM Y.01608</strain>
    </source>
</reference>
<evidence type="ECO:0000256" key="8">
    <source>
        <dbReference type="SAM" id="MobiDB-lite"/>
    </source>
</evidence>
<evidence type="ECO:0000313" key="10">
    <source>
        <dbReference type="EMBL" id="KAH3673875.1"/>
    </source>
</evidence>
<proteinExistence type="inferred from homology"/>
<dbReference type="InterPro" id="IPR000403">
    <property type="entry name" value="PI3/4_kinase_cat_dom"/>
</dbReference>
<comment type="similarity">
    <text evidence="7">Belongs to the PI3/PI4-kinase family.</text>
</comment>
<reference evidence="10" key="2">
    <citation type="submission" date="2021-01" db="EMBL/GenBank/DDBJ databases">
        <authorList>
            <person name="Schikora-Tamarit M.A."/>
        </authorList>
    </citation>
    <scope>NUCLEOTIDE SEQUENCE</scope>
    <source>
        <strain evidence="10">NCAIM Y.01608</strain>
    </source>
</reference>
<accession>A0A9P8PLU0</accession>
<dbReference type="Proteomes" id="UP000788993">
    <property type="component" value="Unassembled WGS sequence"/>
</dbReference>
<dbReference type="AlphaFoldDB" id="A0A9P8PLU0"/>
<dbReference type="GO" id="GO:0007032">
    <property type="term" value="P:endosome organization"/>
    <property type="evidence" value="ECO:0007669"/>
    <property type="project" value="TreeGrafter"/>
</dbReference>
<evidence type="ECO:0000259" key="9">
    <source>
        <dbReference type="PROSITE" id="PS50290"/>
    </source>
</evidence>
<feature type="domain" description="PI3K/PI4K catalytic" evidence="9">
    <location>
        <begin position="123"/>
        <end position="442"/>
    </location>
</feature>
<dbReference type="InterPro" id="IPR039756">
    <property type="entry name" value="Lsb6/PI4K2"/>
</dbReference>
<dbReference type="GO" id="GO:0046854">
    <property type="term" value="P:phosphatidylinositol phosphate biosynthetic process"/>
    <property type="evidence" value="ECO:0007669"/>
    <property type="project" value="UniProtKB-UniRule"/>
</dbReference>
<comment type="catalytic activity">
    <reaction evidence="7">
        <text>a 1,2-diacyl-sn-glycero-3-phospho-(1D-myo-inositol) + ATP = a 1,2-diacyl-sn-glycero-3-phospho-(1D-myo-inositol 4-phosphate) + ADP + H(+)</text>
        <dbReference type="Rhea" id="RHEA:19877"/>
        <dbReference type="ChEBI" id="CHEBI:15378"/>
        <dbReference type="ChEBI" id="CHEBI:30616"/>
        <dbReference type="ChEBI" id="CHEBI:57880"/>
        <dbReference type="ChEBI" id="CHEBI:58178"/>
        <dbReference type="ChEBI" id="CHEBI:456216"/>
        <dbReference type="EC" id="2.7.1.67"/>
    </reaction>
</comment>
<dbReference type="GO" id="GO:0007030">
    <property type="term" value="P:Golgi organization"/>
    <property type="evidence" value="ECO:0007669"/>
    <property type="project" value="TreeGrafter"/>
</dbReference>
<comment type="subcellular location">
    <subcellularLocation>
        <location evidence="7">Cell membrane</location>
        <topology evidence="7">Peripheral membrane protein</topology>
    </subcellularLocation>
    <subcellularLocation>
        <location evidence="7">Vacuole membrane</location>
        <topology evidence="7">Peripheral membrane protein</topology>
    </subcellularLocation>
</comment>
<evidence type="ECO:0000256" key="6">
    <source>
        <dbReference type="ARBA" id="ARBA00023136"/>
    </source>
</evidence>
<dbReference type="EMBL" id="JAEUBD010000526">
    <property type="protein sequence ID" value="KAH3673875.1"/>
    <property type="molecule type" value="Genomic_DNA"/>
</dbReference>
<dbReference type="GO" id="GO:0005524">
    <property type="term" value="F:ATP binding"/>
    <property type="evidence" value="ECO:0007669"/>
    <property type="project" value="UniProtKB-UniRule"/>
</dbReference>
<name>A0A9P8PLU0_9ASCO</name>
<comment type="caution">
    <text evidence="10">The sequence shown here is derived from an EMBL/GenBank/DDBJ whole genome shotgun (WGS) entry which is preliminary data.</text>
</comment>
<keyword evidence="3 7" id="KW-0547">Nucleotide-binding</keyword>
<dbReference type="OrthoDB" id="3986204at2759"/>